<evidence type="ECO:0000313" key="2">
    <source>
        <dbReference type="EMBL" id="TQL63633.1"/>
    </source>
</evidence>
<protein>
    <submittedName>
        <fullName evidence="2">Uncharacterized protein</fullName>
    </submittedName>
</protein>
<gene>
    <name evidence="2" type="ORF">FB461_0100</name>
</gene>
<proteinExistence type="predicted"/>
<keyword evidence="1" id="KW-0472">Membrane</keyword>
<evidence type="ECO:0000256" key="1">
    <source>
        <dbReference type="SAM" id="Phobius"/>
    </source>
</evidence>
<reference evidence="2 3" key="1">
    <citation type="submission" date="2019-06" db="EMBL/GenBank/DDBJ databases">
        <title>Sequencing the genomes of 1000 actinobacteria strains.</title>
        <authorList>
            <person name="Klenk H.-P."/>
        </authorList>
    </citation>
    <scope>NUCLEOTIDE SEQUENCE [LARGE SCALE GENOMIC DNA]</scope>
    <source>
        <strain evidence="2 3">DSM 4813</strain>
    </source>
</reference>
<sequence length="160" mass="16370">MDGAVPTTKKRELQMTRPRFPALAAIVMAMLMGACAPVGQNAPDVIEESVSQAHGATATATLTIDLLEARRLTDAAAETAIGDALVSAHDAERSLAALAVTSEQDDARRQAALSAVQQATRAIVAASPAVSEVRGEAPATVVGRLRIADDALSTVGGGDR</sequence>
<dbReference type="EMBL" id="VFOS01000001">
    <property type="protein sequence ID" value="TQL63633.1"/>
    <property type="molecule type" value="Genomic_DNA"/>
</dbReference>
<dbReference type="Proteomes" id="UP000315389">
    <property type="component" value="Unassembled WGS sequence"/>
</dbReference>
<organism evidence="2 3">
    <name type="scientific">Rarobacter faecitabidus</name>
    <dbReference type="NCBI Taxonomy" id="13243"/>
    <lineage>
        <taxon>Bacteria</taxon>
        <taxon>Bacillati</taxon>
        <taxon>Actinomycetota</taxon>
        <taxon>Actinomycetes</taxon>
        <taxon>Micrococcales</taxon>
        <taxon>Rarobacteraceae</taxon>
        <taxon>Rarobacter</taxon>
    </lineage>
</organism>
<comment type="caution">
    <text evidence="2">The sequence shown here is derived from an EMBL/GenBank/DDBJ whole genome shotgun (WGS) entry which is preliminary data.</text>
</comment>
<accession>A0A542ZTF3</accession>
<evidence type="ECO:0000313" key="3">
    <source>
        <dbReference type="Proteomes" id="UP000315389"/>
    </source>
</evidence>
<keyword evidence="1" id="KW-1133">Transmembrane helix</keyword>
<keyword evidence="3" id="KW-1185">Reference proteome</keyword>
<keyword evidence="1" id="KW-0812">Transmembrane</keyword>
<name>A0A542ZTF3_RARFA</name>
<feature type="transmembrane region" description="Helical" evidence="1">
    <location>
        <begin position="20"/>
        <end position="39"/>
    </location>
</feature>
<dbReference type="AlphaFoldDB" id="A0A542ZTF3"/>